<dbReference type="Proteomes" id="UP000242791">
    <property type="component" value="Unassembled WGS sequence"/>
</dbReference>
<dbReference type="VEuPathDB" id="FungiDB:ACJ73_04317"/>
<name>A0A1J9Q703_9EURO</name>
<reference evidence="3 4" key="1">
    <citation type="submission" date="2015-08" db="EMBL/GenBank/DDBJ databases">
        <title>Emmonsia species relationships and genome sequence.</title>
        <authorList>
            <person name="Cuomo C.A."/>
            <person name="Schwartz I.S."/>
            <person name="Kenyon C."/>
            <person name="De Hoog G.S."/>
            <person name="Govender N.P."/>
            <person name="Botha A."/>
            <person name="Moreno L."/>
            <person name="De Vries M."/>
            <person name="Munoz J.F."/>
            <person name="Stielow J.B."/>
        </authorList>
    </citation>
    <scope>NUCLEOTIDE SEQUENCE [LARGE SCALE GENOMIC DNA]</scope>
    <source>
        <strain evidence="3 4">EI222</strain>
    </source>
</reference>
<evidence type="ECO:0000313" key="3">
    <source>
        <dbReference type="EMBL" id="OJD24321.1"/>
    </source>
</evidence>
<dbReference type="InterPro" id="IPR024630">
    <property type="entry name" value="Stc1"/>
</dbReference>
<feature type="compositionally biased region" description="Polar residues" evidence="1">
    <location>
        <begin position="253"/>
        <end position="262"/>
    </location>
</feature>
<protein>
    <recommendedName>
        <fullName evidence="2">Stc1 domain-containing protein</fullName>
    </recommendedName>
</protein>
<organism evidence="3 4">
    <name type="scientific">Blastomyces percursus</name>
    <dbReference type="NCBI Taxonomy" id="1658174"/>
    <lineage>
        <taxon>Eukaryota</taxon>
        <taxon>Fungi</taxon>
        <taxon>Dikarya</taxon>
        <taxon>Ascomycota</taxon>
        <taxon>Pezizomycotina</taxon>
        <taxon>Eurotiomycetes</taxon>
        <taxon>Eurotiomycetidae</taxon>
        <taxon>Onygenales</taxon>
        <taxon>Ajellomycetaceae</taxon>
        <taxon>Blastomyces</taxon>
    </lineage>
</organism>
<evidence type="ECO:0000313" key="4">
    <source>
        <dbReference type="Proteomes" id="UP000242791"/>
    </source>
</evidence>
<proteinExistence type="predicted"/>
<dbReference type="STRING" id="1658174.A0A1J9Q703"/>
<keyword evidence="4" id="KW-1185">Reference proteome</keyword>
<feature type="domain" description="Stc1" evidence="2">
    <location>
        <begin position="26"/>
        <end position="110"/>
    </location>
</feature>
<evidence type="ECO:0000256" key="1">
    <source>
        <dbReference type="SAM" id="MobiDB-lite"/>
    </source>
</evidence>
<dbReference type="Pfam" id="PF12898">
    <property type="entry name" value="Stc1"/>
    <property type="match status" value="1"/>
</dbReference>
<sequence>MAPKGGFDYVTYNRRLASVKVPDKIKCKVCKKIRGQSAFSKRQLEELRKGMLKTGCTGITGQNYAGCMTCISGQVFELTCNVCDKTMALEYFSKNQRHDPDNARCKNCVQEHLEKVPVSEDLSGTIEDGTGYALSTIFIQGRRGDFSIPSSDGHSIAQNQYLQEGSVTQTSNPENSNGFDSDEDALSVAGGTGDGGVWLERLWRRPLTETSYEGAGTRFTAFDPQGNPHIRFASAPSVAPTVHSELEGCSVVTESRASSNPASARDRGRRGGFAKAPGVRFPKSEAPTMCCPQPIAATIESDDDDEDEDPQKYV</sequence>
<dbReference type="EMBL" id="LGTZ01000586">
    <property type="protein sequence ID" value="OJD24321.1"/>
    <property type="molecule type" value="Genomic_DNA"/>
</dbReference>
<comment type="caution">
    <text evidence="3">The sequence shown here is derived from an EMBL/GenBank/DDBJ whole genome shotgun (WGS) entry which is preliminary data.</text>
</comment>
<dbReference type="OrthoDB" id="3514033at2759"/>
<accession>A0A1J9Q703</accession>
<gene>
    <name evidence="3" type="ORF">ACJ73_04317</name>
</gene>
<dbReference type="AlphaFoldDB" id="A0A1J9Q703"/>
<feature type="compositionally biased region" description="Acidic residues" evidence="1">
    <location>
        <begin position="300"/>
        <end position="314"/>
    </location>
</feature>
<feature type="region of interest" description="Disordered" evidence="1">
    <location>
        <begin position="253"/>
        <end position="314"/>
    </location>
</feature>
<evidence type="ECO:0000259" key="2">
    <source>
        <dbReference type="Pfam" id="PF12898"/>
    </source>
</evidence>